<dbReference type="RefSeq" id="WP_169551894.1">
    <property type="nucleotide sequence ID" value="NZ_CP051677.1"/>
</dbReference>
<keyword evidence="9" id="KW-1185">Reference proteome</keyword>
<dbReference type="Pfam" id="PF12698">
    <property type="entry name" value="ABC2_membrane_3"/>
    <property type="match status" value="1"/>
</dbReference>
<dbReference type="InterPro" id="IPR013525">
    <property type="entry name" value="ABC2_TM"/>
</dbReference>
<feature type="transmembrane region" description="Helical" evidence="6">
    <location>
        <begin position="400"/>
        <end position="423"/>
    </location>
</feature>
<evidence type="ECO:0000256" key="3">
    <source>
        <dbReference type="ARBA" id="ARBA00022692"/>
    </source>
</evidence>
<feature type="transmembrane region" description="Helical" evidence="6">
    <location>
        <begin position="238"/>
        <end position="256"/>
    </location>
</feature>
<reference evidence="8 9" key="1">
    <citation type="submission" date="2020-04" db="EMBL/GenBank/DDBJ databases">
        <title>Genome sequencing of novel species.</title>
        <authorList>
            <person name="Heo J."/>
            <person name="Kim S.-J."/>
            <person name="Kim J.-S."/>
            <person name="Hong S.-B."/>
            <person name="Kwon S.-W."/>
        </authorList>
    </citation>
    <scope>NUCLEOTIDE SEQUENCE [LARGE SCALE GENOMIC DNA]</scope>
    <source>
        <strain evidence="8 9">CJU-R4</strain>
    </source>
</reference>
<evidence type="ECO:0000256" key="6">
    <source>
        <dbReference type="SAM" id="Phobius"/>
    </source>
</evidence>
<evidence type="ECO:0000313" key="8">
    <source>
        <dbReference type="EMBL" id="QJD79933.1"/>
    </source>
</evidence>
<evidence type="ECO:0000313" key="9">
    <source>
        <dbReference type="Proteomes" id="UP000501128"/>
    </source>
</evidence>
<name>A0A7L5DRR4_9BACT</name>
<keyword evidence="4 6" id="KW-1133">Transmembrane helix</keyword>
<dbReference type="KEGG" id="srho:HH216_17055"/>
<dbReference type="InterPro" id="IPR051449">
    <property type="entry name" value="ABC-2_transporter_component"/>
</dbReference>
<feature type="transmembrane region" description="Helical" evidence="6">
    <location>
        <begin position="347"/>
        <end position="366"/>
    </location>
</feature>
<organism evidence="8 9">
    <name type="scientific">Spirosoma rhododendri</name>
    <dbReference type="NCBI Taxonomy" id="2728024"/>
    <lineage>
        <taxon>Bacteria</taxon>
        <taxon>Pseudomonadati</taxon>
        <taxon>Bacteroidota</taxon>
        <taxon>Cytophagia</taxon>
        <taxon>Cytophagales</taxon>
        <taxon>Cytophagaceae</taxon>
        <taxon>Spirosoma</taxon>
    </lineage>
</organism>
<evidence type="ECO:0000259" key="7">
    <source>
        <dbReference type="Pfam" id="PF12698"/>
    </source>
</evidence>
<dbReference type="SUPFAM" id="SSF53850">
    <property type="entry name" value="Periplasmic binding protein-like II"/>
    <property type="match status" value="1"/>
</dbReference>
<evidence type="ECO:0000256" key="5">
    <source>
        <dbReference type="ARBA" id="ARBA00023136"/>
    </source>
</evidence>
<sequence>MNTIFIIIKREYLVRVRKKSFIIMTILGPLLITAFYGVIGWAAISSINQKKIAVVDDSGLFKGKFKQTKESAYAYPKESLDVAKKSFVKQGYDVLVYIPKDVIEQPKTVRIFAEKSVSLDVQNNVERAISREIETIKLNRAGITQQVIEDAKVNVDAQTISLSEEGEKNSSSVATSIIGGACAVMIYIMMLIYGTQVMRGVMEEKTNRIIEVIISSVKPFQLMLGKIIGVALVGLTQFLLWIVLTVGLLTIGSSMLGKSPKETAQSAVTSRVGNVPTMSASDREAMERKMAAADGPAANIMAAIDTLNLPLIISCFMFYFLGGYLLYSALFGAIGAAVDNETETQQFMFPIMLPIIASIAFAQFVVRDPDGPLAFWTSMIPFTSPVIMMVRIPFGVPGWQLALSMVLLVLGFLGTIWLAARIYRVGILMYGKKITYKELSKWVFYKG</sequence>
<evidence type="ECO:0000256" key="2">
    <source>
        <dbReference type="ARBA" id="ARBA00022475"/>
    </source>
</evidence>
<comment type="subcellular location">
    <subcellularLocation>
        <location evidence="1">Cell membrane</location>
        <topology evidence="1">Multi-pass membrane protein</topology>
    </subcellularLocation>
</comment>
<feature type="transmembrane region" description="Helical" evidence="6">
    <location>
        <begin position="21"/>
        <end position="44"/>
    </location>
</feature>
<dbReference type="GO" id="GO:0140359">
    <property type="term" value="F:ABC-type transporter activity"/>
    <property type="evidence" value="ECO:0007669"/>
    <property type="project" value="InterPro"/>
</dbReference>
<feature type="transmembrane region" description="Helical" evidence="6">
    <location>
        <begin position="307"/>
        <end position="327"/>
    </location>
</feature>
<accession>A0A7L5DRR4</accession>
<keyword evidence="3 6" id="KW-0812">Transmembrane</keyword>
<evidence type="ECO:0000256" key="4">
    <source>
        <dbReference type="ARBA" id="ARBA00022989"/>
    </source>
</evidence>
<dbReference type="Proteomes" id="UP000501128">
    <property type="component" value="Chromosome"/>
</dbReference>
<dbReference type="PANTHER" id="PTHR30294">
    <property type="entry name" value="MEMBRANE COMPONENT OF ABC TRANSPORTER YHHJ-RELATED"/>
    <property type="match status" value="1"/>
</dbReference>
<evidence type="ECO:0000256" key="1">
    <source>
        <dbReference type="ARBA" id="ARBA00004651"/>
    </source>
</evidence>
<proteinExistence type="predicted"/>
<dbReference type="EMBL" id="CP051677">
    <property type="protein sequence ID" value="QJD79933.1"/>
    <property type="molecule type" value="Genomic_DNA"/>
</dbReference>
<dbReference type="AlphaFoldDB" id="A0A7L5DRR4"/>
<feature type="domain" description="ABC-2 type transporter transmembrane" evidence="7">
    <location>
        <begin position="19"/>
        <end position="420"/>
    </location>
</feature>
<dbReference type="GO" id="GO:0005886">
    <property type="term" value="C:plasma membrane"/>
    <property type="evidence" value="ECO:0007669"/>
    <property type="project" value="UniProtKB-SubCell"/>
</dbReference>
<gene>
    <name evidence="8" type="ORF">HH216_17055</name>
</gene>
<dbReference type="Gene3D" id="3.40.190.10">
    <property type="entry name" value="Periplasmic binding protein-like II"/>
    <property type="match status" value="1"/>
</dbReference>
<dbReference type="PANTHER" id="PTHR30294:SF29">
    <property type="entry name" value="MULTIDRUG ABC TRANSPORTER PERMEASE YBHS-RELATED"/>
    <property type="match status" value="1"/>
</dbReference>
<keyword evidence="5 6" id="KW-0472">Membrane</keyword>
<keyword evidence="2" id="KW-1003">Cell membrane</keyword>
<protein>
    <submittedName>
        <fullName evidence="8">ABC transporter permease</fullName>
    </submittedName>
</protein>
<feature type="transmembrane region" description="Helical" evidence="6">
    <location>
        <begin position="177"/>
        <end position="197"/>
    </location>
</feature>